<proteinExistence type="predicted"/>
<protein>
    <recommendedName>
        <fullName evidence="4">Methylamine utilization protein MauE</fullName>
    </recommendedName>
</protein>
<evidence type="ECO:0000259" key="9">
    <source>
        <dbReference type="Pfam" id="PF07291"/>
    </source>
</evidence>
<evidence type="ECO:0000313" key="11">
    <source>
        <dbReference type="Proteomes" id="UP000646911"/>
    </source>
</evidence>
<evidence type="ECO:0000256" key="7">
    <source>
        <dbReference type="ARBA" id="ARBA00023136"/>
    </source>
</evidence>
<evidence type="ECO:0000256" key="4">
    <source>
        <dbReference type="ARBA" id="ARBA00019078"/>
    </source>
</evidence>
<dbReference type="RefSeq" id="WP_186956466.1">
    <property type="nucleotide sequence ID" value="NZ_JACOFX010000020.1"/>
</dbReference>
<keyword evidence="6 8" id="KW-1133">Transmembrane helix</keyword>
<feature type="transmembrane region" description="Helical" evidence="8">
    <location>
        <begin position="113"/>
        <end position="133"/>
    </location>
</feature>
<sequence>MFNSTLSTIYIFCSAFLSLVMYVSGAAKFVQNASTANEVESKFMEFFYSKYFAAIEIAVAISFLQIAVTWTKIGAALVCIVVLIAGFFIEIKNKKKLCDCFGSLSPTTSSGRIGLRISILFAALYLIIGTTFLHSFDVAIELQHSTHLFVATLALLFTFNLLGKNLQSLKIISEPQKRLVDSKPQKMHQFDKETFLGFHLETSQILAGVAKADMPILIISLSKNCQHCTDLIPDLKQFIQGFGMNLPIVLITDEIEIQLNEISHQCTVLVDQDKTFFKKIGAEASPFGLLLHGTTLSQMAPIAYGADRIRMLFAITLNVR</sequence>
<comment type="function">
    <text evidence="1">May be specifically involved in the processing, transport, and/or maturation of the MADH beta-subunit.</text>
</comment>
<feature type="domain" description="Methylamine utilisation protein MauE" evidence="9">
    <location>
        <begin position="8"/>
        <end position="127"/>
    </location>
</feature>
<keyword evidence="7 8" id="KW-0472">Membrane</keyword>
<name>A0ABR6ZGV2_9BURK</name>
<accession>A0ABR6ZGV2</accession>
<organism evidence="10 11">
    <name type="scientific">Undibacterium umbellatum</name>
    <dbReference type="NCBI Taxonomy" id="2762300"/>
    <lineage>
        <taxon>Bacteria</taxon>
        <taxon>Pseudomonadati</taxon>
        <taxon>Pseudomonadota</taxon>
        <taxon>Betaproteobacteria</taxon>
        <taxon>Burkholderiales</taxon>
        <taxon>Oxalobacteraceae</taxon>
        <taxon>Undibacterium</taxon>
    </lineage>
</organism>
<evidence type="ECO:0000313" key="10">
    <source>
        <dbReference type="EMBL" id="MBC3910899.1"/>
    </source>
</evidence>
<feature type="transmembrane region" description="Helical" evidence="8">
    <location>
        <begin position="48"/>
        <end position="67"/>
    </location>
</feature>
<reference evidence="10 11" key="1">
    <citation type="submission" date="2020-08" db="EMBL/GenBank/DDBJ databases">
        <title>Novel species isolated from subtropical streams in China.</title>
        <authorList>
            <person name="Lu H."/>
        </authorList>
    </citation>
    <scope>NUCLEOTIDE SEQUENCE [LARGE SCALE GENOMIC DNA]</scope>
    <source>
        <strain evidence="10 11">NL8W</strain>
    </source>
</reference>
<evidence type="ECO:0000256" key="1">
    <source>
        <dbReference type="ARBA" id="ARBA00003475"/>
    </source>
</evidence>
<keyword evidence="5 8" id="KW-0812">Transmembrane</keyword>
<comment type="pathway">
    <text evidence="3">One-carbon metabolism; methylamine degradation.</text>
</comment>
<feature type="transmembrane region" description="Helical" evidence="8">
    <location>
        <begin position="145"/>
        <end position="163"/>
    </location>
</feature>
<dbReference type="EMBL" id="JACOFX010000020">
    <property type="protein sequence ID" value="MBC3910899.1"/>
    <property type="molecule type" value="Genomic_DNA"/>
</dbReference>
<evidence type="ECO:0000256" key="3">
    <source>
        <dbReference type="ARBA" id="ARBA00004856"/>
    </source>
</evidence>
<evidence type="ECO:0000256" key="6">
    <source>
        <dbReference type="ARBA" id="ARBA00022989"/>
    </source>
</evidence>
<comment type="caution">
    <text evidence="10">The sequence shown here is derived from an EMBL/GenBank/DDBJ whole genome shotgun (WGS) entry which is preliminary data.</text>
</comment>
<dbReference type="Pfam" id="PF07291">
    <property type="entry name" value="MauE"/>
    <property type="match status" value="1"/>
</dbReference>
<dbReference type="InterPro" id="IPR009908">
    <property type="entry name" value="Methylamine_util_MauE"/>
</dbReference>
<dbReference type="Proteomes" id="UP000646911">
    <property type="component" value="Unassembled WGS sequence"/>
</dbReference>
<gene>
    <name evidence="10" type="ORF">H8L47_25325</name>
</gene>
<feature type="transmembrane region" description="Helical" evidence="8">
    <location>
        <begin position="6"/>
        <end position="27"/>
    </location>
</feature>
<comment type="subcellular location">
    <subcellularLocation>
        <location evidence="2">Membrane</location>
        <topology evidence="2">Multi-pass membrane protein</topology>
    </subcellularLocation>
</comment>
<keyword evidence="11" id="KW-1185">Reference proteome</keyword>
<feature type="transmembrane region" description="Helical" evidence="8">
    <location>
        <begin position="73"/>
        <end position="92"/>
    </location>
</feature>
<evidence type="ECO:0000256" key="5">
    <source>
        <dbReference type="ARBA" id="ARBA00022692"/>
    </source>
</evidence>
<evidence type="ECO:0000256" key="8">
    <source>
        <dbReference type="SAM" id="Phobius"/>
    </source>
</evidence>
<evidence type="ECO:0000256" key="2">
    <source>
        <dbReference type="ARBA" id="ARBA00004141"/>
    </source>
</evidence>